<keyword evidence="9" id="KW-1185">Reference proteome</keyword>
<proteinExistence type="predicted"/>
<evidence type="ECO:0000256" key="3">
    <source>
        <dbReference type="ARBA" id="ARBA00022723"/>
    </source>
</evidence>
<dbReference type="AlphaFoldDB" id="A0A4Z0BHN5"/>
<dbReference type="Proteomes" id="UP000297564">
    <property type="component" value="Unassembled WGS sequence"/>
</dbReference>
<evidence type="ECO:0000313" key="9">
    <source>
        <dbReference type="Proteomes" id="UP000297564"/>
    </source>
</evidence>
<keyword evidence="2 6" id="KW-0349">Heme</keyword>
<keyword evidence="3 6" id="KW-0479">Metal-binding</keyword>
<evidence type="ECO:0000256" key="1">
    <source>
        <dbReference type="ARBA" id="ARBA00022448"/>
    </source>
</evidence>
<dbReference type="Pfam" id="PF00034">
    <property type="entry name" value="Cytochrom_C"/>
    <property type="match status" value="1"/>
</dbReference>
<gene>
    <name evidence="8" type="ORF">EZ242_13050</name>
</gene>
<dbReference type="GO" id="GO:0009055">
    <property type="term" value="F:electron transfer activity"/>
    <property type="evidence" value="ECO:0007669"/>
    <property type="project" value="InterPro"/>
</dbReference>
<keyword evidence="4" id="KW-0249">Electron transport</keyword>
<feature type="domain" description="Cytochrome c" evidence="7">
    <location>
        <begin position="1"/>
        <end position="77"/>
    </location>
</feature>
<dbReference type="InterPro" id="IPR009056">
    <property type="entry name" value="Cyt_c-like_dom"/>
</dbReference>
<organism evidence="8 9">
    <name type="scientific">Ramlibacter rhizophilus</name>
    <dbReference type="NCBI Taxonomy" id="1781167"/>
    <lineage>
        <taxon>Bacteria</taxon>
        <taxon>Pseudomonadati</taxon>
        <taxon>Pseudomonadota</taxon>
        <taxon>Betaproteobacteria</taxon>
        <taxon>Burkholderiales</taxon>
        <taxon>Comamonadaceae</taxon>
        <taxon>Ramlibacter</taxon>
    </lineage>
</organism>
<dbReference type="SUPFAM" id="SSF46626">
    <property type="entry name" value="Cytochrome c"/>
    <property type="match status" value="1"/>
</dbReference>
<accession>A0A4Z0BHN5</accession>
<dbReference type="PRINTS" id="PR00606">
    <property type="entry name" value="CYTCHROMECID"/>
</dbReference>
<name>A0A4Z0BHN5_9BURK</name>
<dbReference type="OrthoDB" id="9814063at2"/>
<dbReference type="InterPro" id="IPR036909">
    <property type="entry name" value="Cyt_c-like_dom_sf"/>
</dbReference>
<evidence type="ECO:0000256" key="6">
    <source>
        <dbReference type="PIRSR" id="PIRSR602324-1"/>
    </source>
</evidence>
<comment type="caution">
    <text evidence="8">The sequence shown here is derived from an EMBL/GenBank/DDBJ whole genome shotgun (WGS) entry which is preliminary data.</text>
</comment>
<sequence>MFRKSKCLACHAVDQKRLGPLLKEVAAKYQGDSSAADKLARKIREGGVGVWGQLPMPPQPQVSEADAKNLAAYILSL</sequence>
<dbReference type="EMBL" id="SMLL01000005">
    <property type="protein sequence ID" value="TFY98812.1"/>
    <property type="molecule type" value="Genomic_DNA"/>
</dbReference>
<feature type="binding site" description="covalent" evidence="6">
    <location>
        <position position="7"/>
    </location>
    <ligand>
        <name>heme c</name>
        <dbReference type="ChEBI" id="CHEBI:61717"/>
    </ligand>
</feature>
<evidence type="ECO:0000256" key="5">
    <source>
        <dbReference type="ARBA" id="ARBA00023004"/>
    </source>
</evidence>
<keyword evidence="1" id="KW-0813">Transport</keyword>
<dbReference type="GO" id="GO:0020037">
    <property type="term" value="F:heme binding"/>
    <property type="evidence" value="ECO:0007669"/>
    <property type="project" value="InterPro"/>
</dbReference>
<dbReference type="GO" id="GO:0005506">
    <property type="term" value="F:iron ion binding"/>
    <property type="evidence" value="ECO:0007669"/>
    <property type="project" value="InterPro"/>
</dbReference>
<keyword evidence="5 6" id="KW-0408">Iron</keyword>
<comment type="PTM">
    <text evidence="6">Binds 1 heme c group covalently per subunit.</text>
</comment>
<feature type="binding site" description="covalent" evidence="6">
    <location>
        <position position="56"/>
    </location>
    <ligand>
        <name>heme c</name>
        <dbReference type="ChEBI" id="CHEBI:61717"/>
    </ligand>
</feature>
<dbReference type="Gene3D" id="1.10.760.10">
    <property type="entry name" value="Cytochrome c-like domain"/>
    <property type="match status" value="1"/>
</dbReference>
<reference evidence="8 9" key="1">
    <citation type="submission" date="2019-03" db="EMBL/GenBank/DDBJ databases">
        <title>Ramlibacter rhizophilus CCTCC AB2015357, whole genome shotgun sequence.</title>
        <authorList>
            <person name="Zhang X."/>
            <person name="Feng G."/>
            <person name="Zhu H."/>
        </authorList>
    </citation>
    <scope>NUCLEOTIDE SEQUENCE [LARGE SCALE GENOMIC DNA]</scope>
    <source>
        <strain evidence="8 9">CCTCC AB2015357</strain>
    </source>
</reference>
<evidence type="ECO:0000256" key="4">
    <source>
        <dbReference type="ARBA" id="ARBA00022982"/>
    </source>
</evidence>
<feature type="binding site" description="covalent" evidence="6">
    <location>
        <position position="11"/>
    </location>
    <ligand>
        <name>heme c</name>
        <dbReference type="ChEBI" id="CHEBI:61717"/>
    </ligand>
</feature>
<dbReference type="PROSITE" id="PS51007">
    <property type="entry name" value="CYTC"/>
    <property type="match status" value="1"/>
</dbReference>
<evidence type="ECO:0000259" key="7">
    <source>
        <dbReference type="PROSITE" id="PS51007"/>
    </source>
</evidence>
<evidence type="ECO:0000256" key="2">
    <source>
        <dbReference type="ARBA" id="ARBA00022617"/>
    </source>
</evidence>
<evidence type="ECO:0000313" key="8">
    <source>
        <dbReference type="EMBL" id="TFY98812.1"/>
    </source>
</evidence>
<dbReference type="InterPro" id="IPR002324">
    <property type="entry name" value="Cyt_c_ID"/>
</dbReference>
<protein>
    <submittedName>
        <fullName evidence="8">C-type cytochrome</fullName>
    </submittedName>
</protein>